<dbReference type="NCBIfam" id="TIGR00251">
    <property type="entry name" value="DUF167 family protein"/>
    <property type="match status" value="1"/>
</dbReference>
<proteinExistence type="inferred from homology"/>
<organism evidence="2 3">
    <name type="scientific">Candidatus Vogelbacteria bacterium RIFOXYD1_FULL_44_32</name>
    <dbReference type="NCBI Taxonomy" id="1802438"/>
    <lineage>
        <taxon>Bacteria</taxon>
        <taxon>Candidatus Vogeliibacteriota</taxon>
    </lineage>
</organism>
<dbReference type="SUPFAM" id="SSF69786">
    <property type="entry name" value="YggU-like"/>
    <property type="match status" value="1"/>
</dbReference>
<comment type="caution">
    <text evidence="2">The sequence shown here is derived from an EMBL/GenBank/DDBJ whole genome shotgun (WGS) entry which is preliminary data.</text>
</comment>
<dbReference type="AlphaFoldDB" id="A0A1G2QC25"/>
<reference evidence="2 3" key="1">
    <citation type="journal article" date="2016" name="Nat. Commun.">
        <title>Thousands of microbial genomes shed light on interconnected biogeochemical processes in an aquifer system.</title>
        <authorList>
            <person name="Anantharaman K."/>
            <person name="Brown C.T."/>
            <person name="Hug L.A."/>
            <person name="Sharon I."/>
            <person name="Castelle C.J."/>
            <person name="Probst A.J."/>
            <person name="Thomas B.C."/>
            <person name="Singh A."/>
            <person name="Wilkins M.J."/>
            <person name="Karaoz U."/>
            <person name="Brodie E.L."/>
            <person name="Williams K.H."/>
            <person name="Hubbard S.S."/>
            <person name="Banfield J.F."/>
        </authorList>
    </citation>
    <scope>NUCLEOTIDE SEQUENCE [LARGE SCALE GENOMIC DNA]</scope>
</reference>
<dbReference type="InterPro" id="IPR036591">
    <property type="entry name" value="YggU-like_sf"/>
</dbReference>
<evidence type="ECO:0000313" key="2">
    <source>
        <dbReference type="EMBL" id="OHA58115.1"/>
    </source>
</evidence>
<dbReference type="InterPro" id="IPR003746">
    <property type="entry name" value="DUF167"/>
</dbReference>
<dbReference type="Pfam" id="PF02594">
    <property type="entry name" value="DUF167"/>
    <property type="match status" value="1"/>
</dbReference>
<gene>
    <name evidence="2" type="ORF">A2571_03695</name>
</gene>
<evidence type="ECO:0000313" key="3">
    <source>
        <dbReference type="Proteomes" id="UP000177043"/>
    </source>
</evidence>
<dbReference type="Proteomes" id="UP000177043">
    <property type="component" value="Unassembled WGS sequence"/>
</dbReference>
<comment type="similarity">
    <text evidence="1">Belongs to the UPF0235 family.</text>
</comment>
<dbReference type="Gene3D" id="3.30.1200.10">
    <property type="entry name" value="YggU-like"/>
    <property type="match status" value="1"/>
</dbReference>
<name>A0A1G2QC25_9BACT</name>
<evidence type="ECO:0000256" key="1">
    <source>
        <dbReference type="ARBA" id="ARBA00010364"/>
    </source>
</evidence>
<dbReference type="EMBL" id="MHTJ01000005">
    <property type="protein sequence ID" value="OHA58115.1"/>
    <property type="molecule type" value="Genomic_DNA"/>
</dbReference>
<sequence>MYIYVKVKTKAKVDGILETGPNRFMVSVRAVAERGEANKKVLELVASHLGRPLSAVRIFSGHTTPNKLLSIKD</sequence>
<dbReference type="STRING" id="1802438.A2571_03695"/>
<protein>
    <submittedName>
        <fullName evidence="2">Uncharacterized protein</fullName>
    </submittedName>
</protein>
<dbReference type="SMART" id="SM01152">
    <property type="entry name" value="DUF167"/>
    <property type="match status" value="1"/>
</dbReference>
<accession>A0A1G2QC25</accession>